<keyword evidence="2" id="KW-1185">Reference proteome</keyword>
<dbReference type="Gene3D" id="3.40.50.12580">
    <property type="match status" value="1"/>
</dbReference>
<dbReference type="RefSeq" id="WP_154739059.1">
    <property type="nucleotide sequence ID" value="NZ_WMBQ01000001.1"/>
</dbReference>
<organism evidence="1 2">
    <name type="scientific">Hyphomicrobium album</name>
    <dbReference type="NCBI Taxonomy" id="2665159"/>
    <lineage>
        <taxon>Bacteria</taxon>
        <taxon>Pseudomonadati</taxon>
        <taxon>Pseudomonadota</taxon>
        <taxon>Alphaproteobacteria</taxon>
        <taxon>Hyphomicrobiales</taxon>
        <taxon>Hyphomicrobiaceae</taxon>
        <taxon>Hyphomicrobium</taxon>
    </lineage>
</organism>
<dbReference type="EMBL" id="WMBQ01000001">
    <property type="protein sequence ID" value="MTD94667.1"/>
    <property type="molecule type" value="Genomic_DNA"/>
</dbReference>
<dbReference type="AlphaFoldDB" id="A0A6I3KLQ0"/>
<name>A0A6I3KLQ0_9HYPH</name>
<dbReference type="SUPFAM" id="SSF53756">
    <property type="entry name" value="UDP-Glycosyltransferase/glycogen phosphorylase"/>
    <property type="match status" value="1"/>
</dbReference>
<evidence type="ECO:0008006" key="3">
    <source>
        <dbReference type="Google" id="ProtNLM"/>
    </source>
</evidence>
<sequence length="589" mass="65613">MEVLFFTPHAALWPHTAPEAYLARALAEYGHEIRYLSCGKAQSYCSVMTARRIPAGGAAETRHRVCSDCTAAAAAIARVYRFPLDMLIDFISAEERAACEATAARAVAARSLDTTSMGLNIGRIALYEFTLTHKKMSTDLTETQWEEYGIILANALVSLTAFAAHLRKHRPQAIVAFSPQYSNINSCMQHAIKQGVRVLFIESGTNLSHRLGTMRVWDWKVHKLVNPALTYWGSSSDNPLTAEAAASVTGHFRQLLTGSHFAVFSAPYAGTRGIRERWGIKPGQRVLLLTLSSYDEAYAALLIGAFPEQKVFSDVFRTQADWLRATIQWAASRPDLFVVIRVHPRDFPNKRESFRSEQSYMLEDLLADTPSNVHVNWPGENVSLYELLEDTDAVLTGWSVTAMEALVLGIPVVTYDARLPSYPPDIMYTGRSADEYFDNIDRALSDGWRLENAVNGFRWLGYNFVTCTTPVSQTFGRQESRQISYIGRLWMRIKGRFPQLDNSIDLLNWRDALPGAQFVSDMLERGYDALPPAKRARLGNPATTDDLATVMAGLKELHDMLNASAPLPDDKPGLSRNIRRALANNGVAP</sequence>
<gene>
    <name evidence="1" type="ORF">GIW81_10025</name>
</gene>
<dbReference type="Proteomes" id="UP000440694">
    <property type="component" value="Unassembled WGS sequence"/>
</dbReference>
<evidence type="ECO:0000313" key="1">
    <source>
        <dbReference type="EMBL" id="MTD94667.1"/>
    </source>
</evidence>
<proteinExistence type="predicted"/>
<dbReference type="InterPro" id="IPR043148">
    <property type="entry name" value="TagF_C"/>
</dbReference>
<protein>
    <recommendedName>
        <fullName evidence="3">Capsule polysaccharide biosynthesis protein</fullName>
    </recommendedName>
</protein>
<accession>A0A6I3KLQ0</accession>
<evidence type="ECO:0000313" key="2">
    <source>
        <dbReference type="Proteomes" id="UP000440694"/>
    </source>
</evidence>
<reference evidence="1 2" key="1">
    <citation type="submission" date="2019-11" db="EMBL/GenBank/DDBJ databases">
        <title>Identification of a novel strain.</title>
        <authorList>
            <person name="Xu Q."/>
            <person name="Wang G."/>
        </authorList>
    </citation>
    <scope>NUCLEOTIDE SEQUENCE [LARGE SCALE GENOMIC DNA]</scope>
    <source>
        <strain evidence="2">xq</strain>
    </source>
</reference>
<comment type="caution">
    <text evidence="1">The sequence shown here is derived from an EMBL/GenBank/DDBJ whole genome shotgun (WGS) entry which is preliminary data.</text>
</comment>